<dbReference type="InterPro" id="IPR029787">
    <property type="entry name" value="Nucleotide_cyclase"/>
</dbReference>
<dbReference type="SMART" id="SM00267">
    <property type="entry name" value="GGDEF"/>
    <property type="match status" value="1"/>
</dbReference>
<dbReference type="InterPro" id="IPR043128">
    <property type="entry name" value="Rev_trsase/Diguanyl_cyclase"/>
</dbReference>
<evidence type="ECO:0000259" key="10">
    <source>
        <dbReference type="PROSITE" id="PS50887"/>
    </source>
</evidence>
<dbReference type="EC" id="2.7.7.65" evidence="3"/>
<dbReference type="NCBIfam" id="TIGR00254">
    <property type="entry name" value="GGDEF"/>
    <property type="match status" value="1"/>
</dbReference>
<keyword evidence="12" id="KW-1185">Reference proteome</keyword>
<protein>
    <recommendedName>
        <fullName evidence="3">diguanylate cyclase</fullName>
        <ecNumber evidence="3">2.7.7.65</ecNumber>
    </recommendedName>
</protein>
<feature type="transmembrane region" description="Helical" evidence="9">
    <location>
        <begin position="333"/>
        <end position="357"/>
    </location>
</feature>
<evidence type="ECO:0000256" key="4">
    <source>
        <dbReference type="ARBA" id="ARBA00022475"/>
    </source>
</evidence>
<accession>A0A370UAN6</accession>
<keyword evidence="6 9" id="KW-1133">Transmembrane helix</keyword>
<evidence type="ECO:0000313" key="12">
    <source>
        <dbReference type="Proteomes" id="UP000254326"/>
    </source>
</evidence>
<dbReference type="Proteomes" id="UP000254326">
    <property type="component" value="Unassembled WGS sequence"/>
</dbReference>
<dbReference type="CDD" id="cd01949">
    <property type="entry name" value="GGDEF"/>
    <property type="match status" value="1"/>
</dbReference>
<dbReference type="PANTHER" id="PTHR45138">
    <property type="entry name" value="REGULATORY COMPONENTS OF SENSORY TRANSDUCTION SYSTEM"/>
    <property type="match status" value="1"/>
</dbReference>
<dbReference type="AlphaFoldDB" id="A0A370UAN6"/>
<evidence type="ECO:0000256" key="3">
    <source>
        <dbReference type="ARBA" id="ARBA00012528"/>
    </source>
</evidence>
<dbReference type="Pfam" id="PF02743">
    <property type="entry name" value="dCache_1"/>
    <property type="match status" value="1"/>
</dbReference>
<evidence type="ECO:0000256" key="7">
    <source>
        <dbReference type="ARBA" id="ARBA00023136"/>
    </source>
</evidence>
<gene>
    <name evidence="11" type="ORF">DN730_04340</name>
</gene>
<comment type="subcellular location">
    <subcellularLocation>
        <location evidence="2">Cell membrane</location>
        <topology evidence="2">Multi-pass membrane protein</topology>
    </subcellularLocation>
</comment>
<dbReference type="SUPFAM" id="SSF103190">
    <property type="entry name" value="Sensory domain-like"/>
    <property type="match status" value="1"/>
</dbReference>
<dbReference type="FunFam" id="3.30.70.270:FF:000001">
    <property type="entry name" value="Diguanylate cyclase domain protein"/>
    <property type="match status" value="1"/>
</dbReference>
<keyword evidence="7 9" id="KW-0472">Membrane</keyword>
<dbReference type="Gene3D" id="6.10.340.10">
    <property type="match status" value="1"/>
</dbReference>
<dbReference type="OrthoDB" id="8572793at2"/>
<evidence type="ECO:0000256" key="1">
    <source>
        <dbReference type="ARBA" id="ARBA00001946"/>
    </source>
</evidence>
<dbReference type="SUPFAM" id="SSF55073">
    <property type="entry name" value="Nucleotide cyclase"/>
    <property type="match status" value="1"/>
</dbReference>
<evidence type="ECO:0000256" key="5">
    <source>
        <dbReference type="ARBA" id="ARBA00022692"/>
    </source>
</evidence>
<keyword evidence="4" id="KW-1003">Cell membrane</keyword>
<dbReference type="Pfam" id="PF00990">
    <property type="entry name" value="GGDEF"/>
    <property type="match status" value="1"/>
</dbReference>
<feature type="domain" description="GGDEF" evidence="10">
    <location>
        <begin position="462"/>
        <end position="590"/>
    </location>
</feature>
<dbReference type="EMBL" id="QKRA01000002">
    <property type="protein sequence ID" value="RDL44850.1"/>
    <property type="molecule type" value="Genomic_DNA"/>
</dbReference>
<dbReference type="InterPro" id="IPR000160">
    <property type="entry name" value="GGDEF_dom"/>
</dbReference>
<dbReference type="InterPro" id="IPR050469">
    <property type="entry name" value="Diguanylate_Cyclase"/>
</dbReference>
<reference evidence="11 12" key="1">
    <citation type="submission" date="2018-06" db="EMBL/GenBank/DDBJ databases">
        <title>Marinomonas sp. YLB-05 draft genome sequence.</title>
        <authorList>
            <person name="Yu L."/>
            <person name="Tang X."/>
        </authorList>
    </citation>
    <scope>NUCLEOTIDE SEQUENCE [LARGE SCALE GENOMIC DNA]</scope>
    <source>
        <strain evidence="11 12">YLB-05</strain>
    </source>
</reference>
<comment type="caution">
    <text evidence="11">The sequence shown here is derived from an EMBL/GenBank/DDBJ whole genome shotgun (WGS) entry which is preliminary data.</text>
</comment>
<keyword evidence="5 9" id="KW-0812">Transmembrane</keyword>
<dbReference type="PROSITE" id="PS50887">
    <property type="entry name" value="GGDEF"/>
    <property type="match status" value="1"/>
</dbReference>
<dbReference type="RefSeq" id="WP_115466888.1">
    <property type="nucleotide sequence ID" value="NZ_QKRA01000002.1"/>
</dbReference>
<dbReference type="Gene3D" id="3.30.450.20">
    <property type="entry name" value="PAS domain"/>
    <property type="match status" value="2"/>
</dbReference>
<evidence type="ECO:0000256" key="9">
    <source>
        <dbReference type="SAM" id="Phobius"/>
    </source>
</evidence>
<comment type="cofactor">
    <cofactor evidence="1">
        <name>Mg(2+)</name>
        <dbReference type="ChEBI" id="CHEBI:18420"/>
    </cofactor>
</comment>
<dbReference type="GO" id="GO:0005886">
    <property type="term" value="C:plasma membrane"/>
    <property type="evidence" value="ECO:0007669"/>
    <property type="project" value="UniProtKB-SubCell"/>
</dbReference>
<evidence type="ECO:0000256" key="2">
    <source>
        <dbReference type="ARBA" id="ARBA00004651"/>
    </source>
</evidence>
<evidence type="ECO:0000256" key="8">
    <source>
        <dbReference type="ARBA" id="ARBA00034247"/>
    </source>
</evidence>
<name>A0A370UAN6_9GAMM</name>
<dbReference type="InterPro" id="IPR029151">
    <property type="entry name" value="Sensor-like_sf"/>
</dbReference>
<organism evidence="11 12">
    <name type="scientific">Marinomonas piezotolerans</name>
    <dbReference type="NCBI Taxonomy" id="2213058"/>
    <lineage>
        <taxon>Bacteria</taxon>
        <taxon>Pseudomonadati</taxon>
        <taxon>Pseudomonadota</taxon>
        <taxon>Gammaproteobacteria</taxon>
        <taxon>Oceanospirillales</taxon>
        <taxon>Oceanospirillaceae</taxon>
        <taxon>Marinomonas</taxon>
    </lineage>
</organism>
<evidence type="ECO:0000256" key="6">
    <source>
        <dbReference type="ARBA" id="ARBA00022989"/>
    </source>
</evidence>
<proteinExistence type="predicted"/>
<dbReference type="GO" id="GO:0052621">
    <property type="term" value="F:diguanylate cyclase activity"/>
    <property type="evidence" value="ECO:0007669"/>
    <property type="project" value="UniProtKB-EC"/>
</dbReference>
<evidence type="ECO:0000313" key="11">
    <source>
        <dbReference type="EMBL" id="RDL44850.1"/>
    </source>
</evidence>
<comment type="catalytic activity">
    <reaction evidence="8">
        <text>2 GTP = 3',3'-c-di-GMP + 2 diphosphate</text>
        <dbReference type="Rhea" id="RHEA:24898"/>
        <dbReference type="ChEBI" id="CHEBI:33019"/>
        <dbReference type="ChEBI" id="CHEBI:37565"/>
        <dbReference type="ChEBI" id="CHEBI:58805"/>
        <dbReference type="EC" id="2.7.7.65"/>
    </reaction>
</comment>
<dbReference type="Gene3D" id="3.30.70.270">
    <property type="match status" value="1"/>
</dbReference>
<sequence>MRQVSLWGLIVIPFALLATLGGVTVFVLSAVTITNVSDNVGLHYIKETESRVHRRVKEFMIPLSTIVEINRDAIAHHPEWLDDLDRVSSRLYEQAIPYPFMTFISLATADGRYVNSTRDPFGGPEDHHIANNYTSESRRLEAYEYDPVVYVGPRMEGEPSYEGYDPRMRPFYREAVRQQGMTWSSISPYYGYNSLGISLSAPIYDDQGSLLGVTATSVALISLDKYLQSIDLVDNSYIFLAEKNGDLIATSSQETLYDKTDGYNERMSLGEHLNPVLQRAGQQLTEGAYQFRVEGENYLYHLHPIELPLGEEWYMGVLIPESYYRNMLMEYSAAILFIILVIFISIALAGSLIARFIGQPILQLNDAVNSNSLERIRTLPQPLSRVREIYSLGQGLQGMADTLSDVMQNLEKKVAQRTSYLKDENEVLQEQSSTDELTALYNRRGFKLVSERALTEAKRLDQSLCMVLCDIDHFKEVNDSLGHTVGDQALISVARALKQHFRGDDIVARYGGEEFVVITTNMQKRDVMTRLHRVRQTLIEHPNPQDVILTLSYGVTYLDHVADETLDTLIDEVDAKLYQAKNTGRDKVVS</sequence>
<dbReference type="InterPro" id="IPR033479">
    <property type="entry name" value="dCache_1"/>
</dbReference>
<feature type="transmembrane region" description="Helical" evidence="9">
    <location>
        <begin position="6"/>
        <end position="28"/>
    </location>
</feature>
<dbReference type="PANTHER" id="PTHR45138:SF9">
    <property type="entry name" value="DIGUANYLATE CYCLASE DGCM-RELATED"/>
    <property type="match status" value="1"/>
</dbReference>